<dbReference type="AlphaFoldDB" id="A0A0Z8K6F2"/>
<sequence>MIISNANELALAIVSSSGPELSIDDKIKLYKDSLEAIETHNKPFIEDEKKKRAENSKALRRALGRGESIF</sequence>
<name>A0A0Z8K6F2_STRSU</name>
<accession>A0A0Z8K6F2</accession>
<organism evidence="1 2">
    <name type="scientific">Streptococcus suis</name>
    <dbReference type="NCBI Taxonomy" id="1307"/>
    <lineage>
        <taxon>Bacteria</taxon>
        <taxon>Bacillati</taxon>
        <taxon>Bacillota</taxon>
        <taxon>Bacilli</taxon>
        <taxon>Lactobacillales</taxon>
        <taxon>Streptococcaceae</taxon>
        <taxon>Streptococcus</taxon>
    </lineage>
</organism>
<gene>
    <name evidence="1" type="ORF">ERS132426_02121</name>
</gene>
<dbReference type="EMBL" id="FIHM01000068">
    <property type="protein sequence ID" value="CYV66599.1"/>
    <property type="molecule type" value="Genomic_DNA"/>
</dbReference>
<dbReference type="RefSeq" id="WP_044759968.1">
    <property type="nucleotide sequence ID" value="NZ_CEFC01000053.1"/>
</dbReference>
<evidence type="ECO:0000313" key="2">
    <source>
        <dbReference type="Proteomes" id="UP000074850"/>
    </source>
</evidence>
<proteinExistence type="predicted"/>
<dbReference type="Proteomes" id="UP000074850">
    <property type="component" value="Unassembled WGS sequence"/>
</dbReference>
<protein>
    <submittedName>
        <fullName evidence="1">Uncharacterized protein</fullName>
    </submittedName>
</protein>
<reference evidence="1 2" key="1">
    <citation type="submission" date="2016-02" db="EMBL/GenBank/DDBJ databases">
        <authorList>
            <consortium name="Pathogen Informatics"/>
        </authorList>
    </citation>
    <scope>NUCLEOTIDE SEQUENCE [LARGE SCALE GENOMIC DNA]</scope>
    <source>
        <strain evidence="1 2">LSS64</strain>
    </source>
</reference>
<evidence type="ECO:0000313" key="1">
    <source>
        <dbReference type="EMBL" id="CYV66599.1"/>
    </source>
</evidence>